<evidence type="ECO:0000313" key="3">
    <source>
        <dbReference type="Proteomes" id="UP000031552"/>
    </source>
</evidence>
<reference evidence="2" key="2">
    <citation type="submission" date="2014-09" db="EMBL/GenBank/DDBJ databases">
        <title>Criblamydia sequanensis harbors a mega-plasmid encoding arsenite resistance.</title>
        <authorList>
            <person name="Bertelli C."/>
            <person name="Goesmann A."/>
            <person name="Greub G."/>
        </authorList>
    </citation>
    <scope>NUCLEOTIDE SEQUENCE [LARGE SCALE GENOMIC DNA]</scope>
    <source>
        <strain evidence="2">CRIB-18</strain>
    </source>
</reference>
<dbReference type="RefSeq" id="WP_041017447.1">
    <property type="nucleotide sequence ID" value="NZ_CCEJ010000004.1"/>
</dbReference>
<comment type="caution">
    <text evidence="2">The sequence shown here is derived from an EMBL/GenBank/DDBJ whole genome shotgun (WGS) entry which is preliminary data.</text>
</comment>
<evidence type="ECO:0000313" key="2">
    <source>
        <dbReference type="EMBL" id="CDR33925.1"/>
    </source>
</evidence>
<evidence type="ECO:0000256" key="1">
    <source>
        <dbReference type="SAM" id="MobiDB-lite"/>
    </source>
</evidence>
<feature type="region of interest" description="Disordered" evidence="1">
    <location>
        <begin position="85"/>
        <end position="124"/>
    </location>
</feature>
<dbReference type="EMBL" id="CCEJ010000004">
    <property type="protein sequence ID" value="CDR33925.1"/>
    <property type="molecule type" value="Genomic_DNA"/>
</dbReference>
<feature type="compositionally biased region" description="Basic and acidic residues" evidence="1">
    <location>
        <begin position="113"/>
        <end position="124"/>
    </location>
</feature>
<dbReference type="STRING" id="1437425.CSEC_1099"/>
<gene>
    <name evidence="2" type="ORF">CSEC_1099</name>
</gene>
<dbReference type="AlphaFoldDB" id="A0A090D1M9"/>
<keyword evidence="3" id="KW-1185">Reference proteome</keyword>
<reference evidence="2" key="1">
    <citation type="submission" date="2013-12" db="EMBL/GenBank/DDBJ databases">
        <authorList>
            <person name="Linke B."/>
        </authorList>
    </citation>
    <scope>NUCLEOTIDE SEQUENCE [LARGE SCALE GENOMIC DNA]</scope>
    <source>
        <strain evidence="2">CRIB-18</strain>
    </source>
</reference>
<organism evidence="2 3">
    <name type="scientific">Candidatus Criblamydia sequanensis CRIB-18</name>
    <dbReference type="NCBI Taxonomy" id="1437425"/>
    <lineage>
        <taxon>Bacteria</taxon>
        <taxon>Pseudomonadati</taxon>
        <taxon>Chlamydiota</taxon>
        <taxon>Chlamydiia</taxon>
        <taxon>Parachlamydiales</taxon>
        <taxon>Candidatus Criblamydiaceae</taxon>
        <taxon>Candidatus Criblamydia</taxon>
    </lineage>
</organism>
<feature type="region of interest" description="Disordered" evidence="1">
    <location>
        <begin position="1"/>
        <end position="71"/>
    </location>
</feature>
<sequence>MKFREQKKSLPSDDKSVSKTKKGLASANPKKKTAQIIRRVDRNEGDTKPQKQTKVRKSLTTSETKKEPEQKYTWGYDDYEVEDSGFERYGRPPNKSLKRNVTREGSGLFESDINWKDIDPNEED</sequence>
<feature type="compositionally biased region" description="Basic and acidic residues" evidence="1">
    <location>
        <begin position="1"/>
        <end position="17"/>
    </location>
</feature>
<dbReference type="Proteomes" id="UP000031552">
    <property type="component" value="Unassembled WGS sequence"/>
</dbReference>
<name>A0A090D1M9_9BACT</name>
<feature type="compositionally biased region" description="Basic and acidic residues" evidence="1">
    <location>
        <begin position="38"/>
        <end position="49"/>
    </location>
</feature>
<accession>A0A090D1M9</accession>
<protein>
    <submittedName>
        <fullName evidence="2">Uncharacterized protein</fullName>
    </submittedName>
</protein>
<proteinExistence type="predicted"/>